<dbReference type="InterPro" id="IPR027417">
    <property type="entry name" value="P-loop_NTPase"/>
</dbReference>
<evidence type="ECO:0000259" key="4">
    <source>
        <dbReference type="PROSITE" id="PS50901"/>
    </source>
</evidence>
<reference evidence="5 6" key="1">
    <citation type="submission" date="2020-08" db="EMBL/GenBank/DDBJ databases">
        <title>Genomic Encyclopedia of Type Strains, Phase III (KMG-III): the genomes of soil and plant-associated and newly described type strains.</title>
        <authorList>
            <person name="Whitman W."/>
        </authorList>
    </citation>
    <scope>NUCLEOTIDE SEQUENCE [LARGE SCALE GENOMIC DNA]</scope>
    <source>
        <strain evidence="5 6">CECT 8577</strain>
    </source>
</reference>
<evidence type="ECO:0000256" key="1">
    <source>
        <dbReference type="ARBA" id="ARBA00022741"/>
    </source>
</evidence>
<keyword evidence="2 3" id="KW-0067">ATP-binding</keyword>
<dbReference type="RefSeq" id="WP_183652494.1">
    <property type="nucleotide sequence ID" value="NZ_JACHWU010000002.1"/>
</dbReference>
<dbReference type="InterPro" id="IPR002543">
    <property type="entry name" value="FtsK_dom"/>
</dbReference>
<feature type="binding site" evidence="3">
    <location>
        <begin position="221"/>
        <end position="228"/>
    </location>
    <ligand>
        <name>ATP</name>
        <dbReference type="ChEBI" id="CHEBI:30616"/>
    </ligand>
</feature>
<evidence type="ECO:0000256" key="2">
    <source>
        <dbReference type="ARBA" id="ARBA00022840"/>
    </source>
</evidence>
<dbReference type="PANTHER" id="PTHR22683">
    <property type="entry name" value="SPORULATION PROTEIN RELATED"/>
    <property type="match status" value="1"/>
</dbReference>
<name>A0A839S266_9PSEU</name>
<dbReference type="AlphaFoldDB" id="A0A839S266"/>
<evidence type="ECO:0000313" key="6">
    <source>
        <dbReference type="Proteomes" id="UP000550714"/>
    </source>
</evidence>
<protein>
    <submittedName>
        <fullName evidence="5">S-DNA-T family DNA segregation ATPase FtsK/SpoIIIE</fullName>
    </submittedName>
</protein>
<keyword evidence="6" id="KW-1185">Reference proteome</keyword>
<dbReference type="Proteomes" id="UP000550714">
    <property type="component" value="Unassembled WGS sequence"/>
</dbReference>
<gene>
    <name evidence="5" type="ORF">FHS23_002173</name>
</gene>
<feature type="domain" description="FtsK" evidence="4">
    <location>
        <begin position="194"/>
        <end position="384"/>
    </location>
</feature>
<accession>A0A839S266</accession>
<dbReference type="PROSITE" id="PS50901">
    <property type="entry name" value="FTSK"/>
    <property type="match status" value="1"/>
</dbReference>
<dbReference type="GO" id="GO:0005524">
    <property type="term" value="F:ATP binding"/>
    <property type="evidence" value="ECO:0007669"/>
    <property type="project" value="UniProtKB-UniRule"/>
</dbReference>
<evidence type="ECO:0000313" key="5">
    <source>
        <dbReference type="EMBL" id="MBB3051150.1"/>
    </source>
</evidence>
<comment type="caution">
    <text evidence="5">The sequence shown here is derived from an EMBL/GenBank/DDBJ whole genome shotgun (WGS) entry which is preliminary data.</text>
</comment>
<dbReference type="PANTHER" id="PTHR22683:SF41">
    <property type="entry name" value="DNA TRANSLOCASE FTSK"/>
    <property type="match status" value="1"/>
</dbReference>
<dbReference type="GO" id="GO:0003677">
    <property type="term" value="F:DNA binding"/>
    <property type="evidence" value="ECO:0007669"/>
    <property type="project" value="InterPro"/>
</dbReference>
<dbReference type="Gene3D" id="3.40.50.300">
    <property type="entry name" value="P-loop containing nucleotide triphosphate hydrolases"/>
    <property type="match status" value="1"/>
</dbReference>
<keyword evidence="1 3" id="KW-0547">Nucleotide-binding</keyword>
<dbReference type="Pfam" id="PF01580">
    <property type="entry name" value="FtsK_SpoIIIE"/>
    <property type="match status" value="1"/>
</dbReference>
<evidence type="ECO:0000256" key="3">
    <source>
        <dbReference type="PROSITE-ProRule" id="PRU00289"/>
    </source>
</evidence>
<dbReference type="InterPro" id="IPR050206">
    <property type="entry name" value="FtsK/SpoIIIE/SftA"/>
</dbReference>
<proteinExistence type="predicted"/>
<organism evidence="5 6">
    <name type="scientific">Prauserella isguenensis</name>
    <dbReference type="NCBI Taxonomy" id="1470180"/>
    <lineage>
        <taxon>Bacteria</taxon>
        <taxon>Bacillati</taxon>
        <taxon>Actinomycetota</taxon>
        <taxon>Actinomycetes</taxon>
        <taxon>Pseudonocardiales</taxon>
        <taxon>Pseudonocardiaceae</taxon>
        <taxon>Prauserella</taxon>
    </lineage>
</organism>
<dbReference type="EMBL" id="JACHWU010000002">
    <property type="protein sequence ID" value="MBB3051150.1"/>
    <property type="molecule type" value="Genomic_DNA"/>
</dbReference>
<sequence length="455" mass="50361">MKTPDSKRRTGREMKAALWTARHPGSVLAPASTVAAGTQLGWTTTGMIAGGTAAGLCGWYRAHPATFDHWAAPRMRAWRRRWSAYLGPRWHNALRACDLYVVHRKSGEEQFPRIIKTRSYSPTVDTVWVRIPQGMSARKFEANLDELTEALRARRVAVEKVKPGVLGLVIERDEPFTETIDAPDMPDEPDAVDLKNVYVGETEFGADWRLPVLGQHTFIAGATGAGKNSIPMSELRALAPLIRDGLVRLWICDPKQMEFAKLEGIAHRYATDEGECSELVDEFVDDLQRVQREFSEQGTRKLELSRVTPLNVLIIDEIGSLLAYGDGTVARNLRKKLAIVTSQGRATGHSVTALVQEPTKDTVPVRELFTIRICLRVTAAAQVDMVLGENARLRGALADEIPNAPETAGIGYVIRQRTRVPMRVRAAYVADHEIDELVSFVRAGWGTGQHLTAVA</sequence>
<dbReference type="SUPFAM" id="SSF52540">
    <property type="entry name" value="P-loop containing nucleoside triphosphate hydrolases"/>
    <property type="match status" value="1"/>
</dbReference>